<protein>
    <submittedName>
        <fullName evidence="2">Methyltransferase type 11</fullName>
    </submittedName>
</protein>
<dbReference type="CDD" id="cd02440">
    <property type="entry name" value="AdoMet_MTases"/>
    <property type="match status" value="1"/>
</dbReference>
<proteinExistence type="predicted"/>
<evidence type="ECO:0000313" key="2">
    <source>
        <dbReference type="EMBL" id="ACT60878.1"/>
    </source>
</evidence>
<dbReference type="RefSeq" id="WP_012778265.1">
    <property type="nucleotide sequence ID" value="NC_012983.1"/>
</dbReference>
<dbReference type="KEGG" id="hba:Hbal_3211"/>
<dbReference type="OrthoDB" id="9787738at2"/>
<sequence>MPILLGAPYVPAHDENRMNSEGNLVEARERFLTERFTNLDVLLDQRFSWMNEHINEGDLVVEFGCGAGFSPLYVKKGNLTLTDVNQNEWVDKIADAMNPPFEPNSVDVIICSHMVHHMAKPVTFFHLVHKILKPEGRIIIQDLNTALTMRVLLKMMRHEGWSYDIDVFDENEVTNDPDDPWSANCAIPELLFKSSAEFEKKVPGYKIEKNELNECLLFPLSGGVIAKTPVPKLPRFMLKFIGFTDKILIALMPGIFAMGRSVVLKKEPISS</sequence>
<geneLocation type="plasmid" evidence="2 3">
    <name>pHbal01</name>
</geneLocation>
<dbReference type="Pfam" id="PF08241">
    <property type="entry name" value="Methyltransf_11"/>
    <property type="match status" value="1"/>
</dbReference>
<dbReference type="Proteomes" id="UP000002745">
    <property type="component" value="Plasmid pHbal01"/>
</dbReference>
<dbReference type="eggNOG" id="COG2226">
    <property type="taxonomic scope" value="Bacteria"/>
</dbReference>
<keyword evidence="3" id="KW-1185">Reference proteome</keyword>
<keyword evidence="2" id="KW-0489">Methyltransferase</keyword>
<feature type="domain" description="Methyltransferase type 11" evidence="1">
    <location>
        <begin position="62"/>
        <end position="140"/>
    </location>
</feature>
<dbReference type="EMBL" id="CP001679">
    <property type="protein sequence ID" value="ACT60878.1"/>
    <property type="molecule type" value="Genomic_DNA"/>
</dbReference>
<dbReference type="AlphaFoldDB" id="C6XS37"/>
<dbReference type="InterPro" id="IPR013216">
    <property type="entry name" value="Methyltransf_11"/>
</dbReference>
<dbReference type="GO" id="GO:0032259">
    <property type="term" value="P:methylation"/>
    <property type="evidence" value="ECO:0007669"/>
    <property type="project" value="UniProtKB-KW"/>
</dbReference>
<name>C6XS37_HIRBI</name>
<reference evidence="3" key="1">
    <citation type="journal article" date="2011" name="J. Bacteriol.">
        <title>Genome sequences of eight morphologically diverse alphaproteobacteria.</title>
        <authorList>
            <consortium name="US DOE Joint Genome Institute"/>
            <person name="Brown P.J."/>
            <person name="Kysela D.T."/>
            <person name="Buechlein A."/>
            <person name="Hemmerich C."/>
            <person name="Brun Y.V."/>
        </authorList>
    </citation>
    <scope>NUCLEOTIDE SEQUENCE [LARGE SCALE GENOMIC DNA]</scope>
    <source>
        <strain evidence="3">ATCC 49814 / DSM 5838 / IFAM 1418</strain>
        <plasmid evidence="3">pHbal01</plasmid>
    </source>
</reference>
<evidence type="ECO:0000313" key="3">
    <source>
        <dbReference type="Proteomes" id="UP000002745"/>
    </source>
</evidence>
<dbReference type="SUPFAM" id="SSF53335">
    <property type="entry name" value="S-adenosyl-L-methionine-dependent methyltransferases"/>
    <property type="match status" value="1"/>
</dbReference>
<keyword evidence="2" id="KW-0808">Transferase</keyword>
<gene>
    <name evidence="2" type="ordered locus">Hbal_3211</name>
</gene>
<dbReference type="InterPro" id="IPR029063">
    <property type="entry name" value="SAM-dependent_MTases_sf"/>
</dbReference>
<accession>C6XS37</accession>
<organism evidence="2 3">
    <name type="scientific">Hirschia baltica (strain ATCC 49814 / DSM 5838 / IFAM 1418)</name>
    <dbReference type="NCBI Taxonomy" id="582402"/>
    <lineage>
        <taxon>Bacteria</taxon>
        <taxon>Pseudomonadati</taxon>
        <taxon>Pseudomonadota</taxon>
        <taxon>Alphaproteobacteria</taxon>
        <taxon>Hyphomonadales</taxon>
        <taxon>Hyphomonadaceae</taxon>
        <taxon>Hirschia</taxon>
    </lineage>
</organism>
<keyword evidence="2" id="KW-0614">Plasmid</keyword>
<evidence type="ECO:0000259" key="1">
    <source>
        <dbReference type="Pfam" id="PF08241"/>
    </source>
</evidence>
<dbReference type="Gene3D" id="3.40.50.150">
    <property type="entry name" value="Vaccinia Virus protein VP39"/>
    <property type="match status" value="1"/>
</dbReference>
<dbReference type="HOGENOM" id="CLU_1025915_0_0_5"/>
<dbReference type="GO" id="GO:0008757">
    <property type="term" value="F:S-adenosylmethionine-dependent methyltransferase activity"/>
    <property type="evidence" value="ECO:0007669"/>
    <property type="project" value="InterPro"/>
</dbReference>